<evidence type="ECO:0000313" key="2">
    <source>
        <dbReference type="Proteomes" id="UP000204251"/>
    </source>
</evidence>
<keyword evidence="2" id="KW-1185">Reference proteome</keyword>
<accession>B6D623</accession>
<dbReference type="EMBL" id="EU839994">
    <property type="protein sequence ID" value="ACI28810.1"/>
    <property type="molecule type" value="Genomic_DNA"/>
</dbReference>
<sequence>MKSWIKAVMWLLFFFVILVFVIRNGAAPMAVLTPGPTCDSYYYEGRDLRTCPKMHEFSMYWQACVPIGEDGCTALVRPLTITVDDFDCSKRRYVRDLRHPCSGIRDCRTNRIYYSDRGRCYDSVVDGINNCNTPSSSSSSSSNCNTTSPPPPIDCMDVPGCRHLADIHFKYDDDDERHQHYYYYYDNDLDSTSTFAVDVIAARAARMLSKG</sequence>
<dbReference type="OrthoDB" id="28774at10239"/>
<proteinExistence type="predicted"/>
<name>B6D623_9ABAC</name>
<dbReference type="RefSeq" id="YP_002268139.1">
    <property type="nucleotide sequence ID" value="NC_011345.1"/>
</dbReference>
<evidence type="ECO:0000313" key="1">
    <source>
        <dbReference type="EMBL" id="ACI28810.1"/>
    </source>
</evidence>
<reference evidence="1 2" key="1">
    <citation type="submission" date="2008-06" db="EMBL/GenBank/DDBJ databases">
        <title>Complete nucleotide sequence analysis of the Agrotis ipsilon multiple nucleopolyhedrovirus.</title>
        <authorList>
            <person name="Harrison R.L."/>
        </authorList>
    </citation>
    <scope>NUCLEOTIDE SEQUENCE [LARGE SCALE GENOMIC DNA]</scope>
    <source>
        <strain evidence="1 2">Illinois</strain>
    </source>
</reference>
<organism evidence="1 2">
    <name type="scientific">Agrotis ipsilon multiple nucleopolyhedrovirus</name>
    <dbReference type="NCBI Taxonomy" id="208013"/>
    <lineage>
        <taxon>Viruses</taxon>
        <taxon>Viruses incertae sedis</taxon>
        <taxon>Naldaviricetes</taxon>
        <taxon>Lefavirales</taxon>
        <taxon>Baculoviridae</taxon>
        <taxon>Alphabaculovirus</taxon>
        <taxon>Alphabaculovirus agipsilonis</taxon>
    </lineage>
</organism>
<protein>
    <submittedName>
        <fullName evidence="1">Uncharacterized protein</fullName>
    </submittedName>
</protein>
<dbReference type="KEGG" id="vg:6965877"/>
<dbReference type="GeneID" id="6965877"/>
<dbReference type="Proteomes" id="UP000204251">
    <property type="component" value="Segment"/>
</dbReference>